<protein>
    <recommendedName>
        <fullName evidence="1">Serine/threonine-protein phosphatase</fullName>
        <ecNumber evidence="1">3.1.3.16</ecNumber>
    </recommendedName>
</protein>
<dbReference type="Pfam" id="PF00149">
    <property type="entry name" value="Metallophos"/>
    <property type="match status" value="1"/>
</dbReference>
<keyword evidence="4" id="KW-1185">Reference proteome</keyword>
<evidence type="ECO:0000313" key="3">
    <source>
        <dbReference type="EMBL" id="KAL3078694.1"/>
    </source>
</evidence>
<evidence type="ECO:0000313" key="4">
    <source>
        <dbReference type="Proteomes" id="UP001620626"/>
    </source>
</evidence>
<dbReference type="AlphaFoldDB" id="A0ABD2IEP7"/>
<dbReference type="PRINTS" id="PR00114">
    <property type="entry name" value="STPHPHTASE"/>
</dbReference>
<dbReference type="PROSITE" id="PS00125">
    <property type="entry name" value="SER_THR_PHOSPHATASE"/>
    <property type="match status" value="1"/>
</dbReference>
<reference evidence="3 4" key="1">
    <citation type="submission" date="2024-10" db="EMBL/GenBank/DDBJ databases">
        <authorList>
            <person name="Kim D."/>
        </authorList>
    </citation>
    <scope>NUCLEOTIDE SEQUENCE [LARGE SCALE GENOMIC DNA]</scope>
    <source>
        <strain evidence="3">BH-2024</strain>
    </source>
</reference>
<evidence type="ECO:0000259" key="2">
    <source>
        <dbReference type="PROSITE" id="PS00125"/>
    </source>
</evidence>
<name>A0ABD2IEP7_9BILA</name>
<dbReference type="PANTHER" id="PTHR11668">
    <property type="entry name" value="SERINE/THREONINE PROTEIN PHOSPHATASE"/>
    <property type="match status" value="1"/>
</dbReference>
<comment type="catalytic activity">
    <reaction evidence="1">
        <text>O-phospho-L-threonyl-[protein] + H2O = L-threonyl-[protein] + phosphate</text>
        <dbReference type="Rhea" id="RHEA:47004"/>
        <dbReference type="Rhea" id="RHEA-COMP:11060"/>
        <dbReference type="Rhea" id="RHEA-COMP:11605"/>
        <dbReference type="ChEBI" id="CHEBI:15377"/>
        <dbReference type="ChEBI" id="CHEBI:30013"/>
        <dbReference type="ChEBI" id="CHEBI:43474"/>
        <dbReference type="ChEBI" id="CHEBI:61977"/>
        <dbReference type="EC" id="3.1.3.16"/>
    </reaction>
</comment>
<dbReference type="EC" id="3.1.3.16" evidence="1"/>
<gene>
    <name evidence="3" type="ORF">niasHT_034844</name>
</gene>
<keyword evidence="1" id="KW-0378">Hydrolase</keyword>
<evidence type="ECO:0000256" key="1">
    <source>
        <dbReference type="RuleBase" id="RU004273"/>
    </source>
</evidence>
<dbReference type="SMART" id="SM00156">
    <property type="entry name" value="PP2Ac"/>
    <property type="match status" value="1"/>
</dbReference>
<feature type="domain" description="Serine/threonine specific protein phosphatases" evidence="2">
    <location>
        <begin position="158"/>
        <end position="163"/>
    </location>
</feature>
<sequence>MSRNIAHSATQNNGVFLSRDIEQLRVLMSSVEDEGSIGRADEMANLQIDGIIYKVMHSTYGQFPLDVTEHDLRQLCDATMDVFRQQQTLVRIQPPVNVCGDIHGQFTDLLRIFSTLGPPPEKKYLFLGDYVDRGPQSLETVVLLFCYKVKYPESVTLLRGNHECSNINRVYGFYSEIEQRYQQADTRRLFDMFNQTFAWMPYVGLIGDRILCMHGGISDRITSLQQLNELRRPLLTLPSPSLEMDLLWADPMLDIRGVEPSPRGAGVVFGEDVVFRICEMLNINYIIRAHELVLEGIEYFADERLVTVFSVPRYHNQMNTGAALTIAEDLSHDVTFFPPT</sequence>
<organism evidence="3 4">
    <name type="scientific">Heterodera trifolii</name>
    <dbReference type="NCBI Taxonomy" id="157864"/>
    <lineage>
        <taxon>Eukaryota</taxon>
        <taxon>Metazoa</taxon>
        <taxon>Ecdysozoa</taxon>
        <taxon>Nematoda</taxon>
        <taxon>Chromadorea</taxon>
        <taxon>Rhabditida</taxon>
        <taxon>Tylenchina</taxon>
        <taxon>Tylenchomorpha</taxon>
        <taxon>Tylenchoidea</taxon>
        <taxon>Heteroderidae</taxon>
        <taxon>Heteroderinae</taxon>
        <taxon>Heterodera</taxon>
    </lineage>
</organism>
<dbReference type="InterPro" id="IPR006186">
    <property type="entry name" value="Ser/Thr-sp_prot-phosphatase"/>
</dbReference>
<comment type="similarity">
    <text evidence="1">Belongs to the PPP phosphatase family.</text>
</comment>
<dbReference type="EMBL" id="JBICBT010001199">
    <property type="protein sequence ID" value="KAL3078694.1"/>
    <property type="molecule type" value="Genomic_DNA"/>
</dbReference>
<dbReference type="SUPFAM" id="SSF56300">
    <property type="entry name" value="Metallo-dependent phosphatases"/>
    <property type="match status" value="1"/>
</dbReference>
<dbReference type="InterPro" id="IPR029052">
    <property type="entry name" value="Metallo-depent_PP-like"/>
</dbReference>
<dbReference type="InterPro" id="IPR050341">
    <property type="entry name" value="PP1_catalytic_subunit"/>
</dbReference>
<dbReference type="PANTHER" id="PTHR11668:SF491">
    <property type="entry name" value="SERINE_THREONINE-PROTEIN PHOSPHATASE"/>
    <property type="match status" value="1"/>
</dbReference>
<dbReference type="GO" id="GO:0004722">
    <property type="term" value="F:protein serine/threonine phosphatase activity"/>
    <property type="evidence" value="ECO:0007669"/>
    <property type="project" value="UniProtKB-EC"/>
</dbReference>
<accession>A0ABD2IEP7</accession>
<dbReference type="Proteomes" id="UP001620626">
    <property type="component" value="Unassembled WGS sequence"/>
</dbReference>
<dbReference type="InterPro" id="IPR004843">
    <property type="entry name" value="Calcineurin-like_PHP"/>
</dbReference>
<comment type="caution">
    <text evidence="3">The sequence shown here is derived from an EMBL/GenBank/DDBJ whole genome shotgun (WGS) entry which is preliminary data.</text>
</comment>
<dbReference type="Gene3D" id="3.60.21.10">
    <property type="match status" value="1"/>
</dbReference>
<proteinExistence type="inferred from homology"/>